<reference evidence="5" key="1">
    <citation type="journal article" date="2013" name="Genome Announc.">
        <title>Draft genome sequence of the grapevine dieback fungus Eutypa lata UCR-EL1.</title>
        <authorList>
            <person name="Blanco-Ulate B."/>
            <person name="Rolshausen P.E."/>
            <person name="Cantu D."/>
        </authorList>
    </citation>
    <scope>NUCLEOTIDE SEQUENCE [LARGE SCALE GENOMIC DNA]</scope>
    <source>
        <strain evidence="5">UCR-EL1</strain>
    </source>
</reference>
<accession>M7SX49</accession>
<dbReference type="CDD" id="cd05233">
    <property type="entry name" value="SDR_c"/>
    <property type="match status" value="1"/>
</dbReference>
<comment type="similarity">
    <text evidence="1">Belongs to the short-chain dehydrogenases/reductases (SDR) family.</text>
</comment>
<dbReference type="OMA" id="ISQWREF"/>
<dbReference type="InterPro" id="IPR052178">
    <property type="entry name" value="Sec_Metab_Biosynth_SDR"/>
</dbReference>
<dbReference type="InterPro" id="IPR002347">
    <property type="entry name" value="SDR_fam"/>
</dbReference>
<keyword evidence="3" id="KW-0560">Oxidoreductase</keyword>
<dbReference type="GO" id="GO:0016491">
    <property type="term" value="F:oxidoreductase activity"/>
    <property type="evidence" value="ECO:0007669"/>
    <property type="project" value="UniProtKB-KW"/>
</dbReference>
<dbReference type="OrthoDB" id="2898618at2759"/>
<protein>
    <submittedName>
        <fullName evidence="4">Putative short chain dehydrogenase reductase protein</fullName>
    </submittedName>
</protein>
<dbReference type="PRINTS" id="PR00081">
    <property type="entry name" value="GDHRDH"/>
</dbReference>
<evidence type="ECO:0000256" key="3">
    <source>
        <dbReference type="ARBA" id="ARBA00023002"/>
    </source>
</evidence>
<evidence type="ECO:0000256" key="2">
    <source>
        <dbReference type="ARBA" id="ARBA00022857"/>
    </source>
</evidence>
<dbReference type="AlphaFoldDB" id="M7SX49"/>
<dbReference type="InterPro" id="IPR020904">
    <property type="entry name" value="Sc_DH/Rdtase_CS"/>
</dbReference>
<sequence length="297" mass="31265">MASAAVDPGTLFSVEGLVAVVTGGGSGIGLMITQALESNGAIVYIIGRRKETLEKAAGTAKRGNIRCIRGDVTSKADLDRAVAEIKSAVGYVNVVVANSGITGPAPPVNMPSSSSSSSSNPSISQYRDVLWGWDTEGLTNTYRVNTVGVFNTVTAFLELLDEGNKRGNLKQRSQVIATASIGAFNRSPFVGFSYGTSKAAVVHMMKQFSTSLGQFDIRANVLAPGLYPSELTESFIDQQQQQGGKTWPKSFVPEERIGDAEDMAGAILFLVSRAGAYINGNVLVTDGGRLGVLPSSY</sequence>
<evidence type="ECO:0000256" key="1">
    <source>
        <dbReference type="ARBA" id="ARBA00006484"/>
    </source>
</evidence>
<dbReference type="PROSITE" id="PS00061">
    <property type="entry name" value="ADH_SHORT"/>
    <property type="match status" value="1"/>
</dbReference>
<dbReference type="Gene3D" id="3.40.50.720">
    <property type="entry name" value="NAD(P)-binding Rossmann-like Domain"/>
    <property type="match status" value="1"/>
</dbReference>
<dbReference type="HOGENOM" id="CLU_010194_12_1_1"/>
<dbReference type="InterPro" id="IPR036291">
    <property type="entry name" value="NAD(P)-bd_dom_sf"/>
</dbReference>
<dbReference type="Pfam" id="PF00106">
    <property type="entry name" value="adh_short"/>
    <property type="match status" value="1"/>
</dbReference>
<name>M7SX49_EUTLA</name>
<evidence type="ECO:0000313" key="4">
    <source>
        <dbReference type="EMBL" id="EMR68902.1"/>
    </source>
</evidence>
<organism evidence="4 5">
    <name type="scientific">Eutypa lata (strain UCR-EL1)</name>
    <name type="common">Grapevine dieback disease fungus</name>
    <name type="synonym">Eutypa armeniacae</name>
    <dbReference type="NCBI Taxonomy" id="1287681"/>
    <lineage>
        <taxon>Eukaryota</taxon>
        <taxon>Fungi</taxon>
        <taxon>Dikarya</taxon>
        <taxon>Ascomycota</taxon>
        <taxon>Pezizomycotina</taxon>
        <taxon>Sordariomycetes</taxon>
        <taxon>Xylariomycetidae</taxon>
        <taxon>Xylariales</taxon>
        <taxon>Diatrypaceae</taxon>
        <taxon>Eutypa</taxon>
    </lineage>
</organism>
<dbReference type="Proteomes" id="UP000012174">
    <property type="component" value="Unassembled WGS sequence"/>
</dbReference>
<dbReference type="KEGG" id="ela:UCREL1_4077"/>
<dbReference type="PANTHER" id="PTHR43618:SF18">
    <property type="entry name" value="SHORT CHAIN DEHYDROGENASE_REDUCTASE FAMILY (AFU_ORTHOLOGUE AFUA_5G12480)"/>
    <property type="match status" value="1"/>
</dbReference>
<proteinExistence type="inferred from homology"/>
<gene>
    <name evidence="4" type="ORF">UCREL1_4077</name>
</gene>
<evidence type="ECO:0000313" key="5">
    <source>
        <dbReference type="Proteomes" id="UP000012174"/>
    </source>
</evidence>
<keyword evidence="5" id="KW-1185">Reference proteome</keyword>
<keyword evidence="2" id="KW-0521">NADP</keyword>
<dbReference type="EMBL" id="KB706154">
    <property type="protein sequence ID" value="EMR68902.1"/>
    <property type="molecule type" value="Genomic_DNA"/>
</dbReference>
<dbReference type="SUPFAM" id="SSF51735">
    <property type="entry name" value="NAD(P)-binding Rossmann-fold domains"/>
    <property type="match status" value="1"/>
</dbReference>
<dbReference type="PANTHER" id="PTHR43618">
    <property type="entry name" value="7-ALPHA-HYDROXYSTEROID DEHYDROGENASE"/>
    <property type="match status" value="1"/>
</dbReference>
<dbReference type="eggNOG" id="KOG0725">
    <property type="taxonomic scope" value="Eukaryota"/>
</dbReference>